<keyword evidence="7" id="KW-0858">Xylan degradation</keyword>
<feature type="region of interest" description="Disordered" evidence="15">
    <location>
        <begin position="1"/>
        <end position="21"/>
    </location>
</feature>
<dbReference type="Pfam" id="PF00331">
    <property type="entry name" value="Glyco_hydro_10"/>
    <property type="match status" value="1"/>
</dbReference>
<dbReference type="PROSITE" id="PS51760">
    <property type="entry name" value="GH10_2"/>
    <property type="match status" value="1"/>
</dbReference>
<evidence type="ECO:0000256" key="14">
    <source>
        <dbReference type="PROSITE-ProRule" id="PRU10061"/>
    </source>
</evidence>
<evidence type="ECO:0000313" key="18">
    <source>
        <dbReference type="EMBL" id="MBU9714156.1"/>
    </source>
</evidence>
<keyword evidence="12" id="KW-0326">Glycosidase</keyword>
<dbReference type="Pfam" id="PF00746">
    <property type="entry name" value="Gram_pos_anchor"/>
    <property type="match status" value="1"/>
</dbReference>
<evidence type="ECO:0000256" key="3">
    <source>
        <dbReference type="ARBA" id="ARBA00004851"/>
    </source>
</evidence>
<evidence type="ECO:0000256" key="12">
    <source>
        <dbReference type="ARBA" id="ARBA00023295"/>
    </source>
</evidence>
<organism evidence="18 19">
    <name type="scientific">Evansella tamaricis</name>
    <dbReference type="NCBI Taxonomy" id="2069301"/>
    <lineage>
        <taxon>Bacteria</taxon>
        <taxon>Bacillati</taxon>
        <taxon>Bacillota</taxon>
        <taxon>Bacilli</taxon>
        <taxon>Bacillales</taxon>
        <taxon>Bacillaceae</taxon>
        <taxon>Evansella</taxon>
    </lineage>
</organism>
<keyword evidence="16" id="KW-0812">Transmembrane</keyword>
<evidence type="ECO:0000256" key="11">
    <source>
        <dbReference type="ARBA" id="ARBA00023277"/>
    </source>
</evidence>
<dbReference type="Pfam" id="PF02018">
    <property type="entry name" value="CBM_4_9"/>
    <property type="match status" value="3"/>
</dbReference>
<keyword evidence="5" id="KW-0134">Cell wall</keyword>
<feature type="region of interest" description="Disordered" evidence="15">
    <location>
        <begin position="1020"/>
        <end position="1053"/>
    </location>
</feature>
<comment type="catalytic activity">
    <reaction evidence="1">
        <text>Endohydrolysis of (1-&gt;4)-beta-D-xylosidic linkages in xylans.</text>
        <dbReference type="EC" id="3.2.1.8"/>
    </reaction>
</comment>
<dbReference type="CDD" id="cd00005">
    <property type="entry name" value="CBM9_like_1"/>
    <property type="match status" value="1"/>
</dbReference>
<dbReference type="InterPro" id="IPR031158">
    <property type="entry name" value="GH10_AS"/>
</dbReference>
<feature type="domain" description="GH10" evidence="17">
    <location>
        <begin position="475"/>
        <end position="817"/>
    </location>
</feature>
<reference evidence="18 19" key="1">
    <citation type="submission" date="2021-06" db="EMBL/GenBank/DDBJ databases">
        <title>Bacillus sp. RD4P76, an endophyte from a halophyte.</title>
        <authorList>
            <person name="Sun J.-Q."/>
        </authorList>
    </citation>
    <scope>NUCLEOTIDE SEQUENCE [LARGE SCALE GENOMIC DNA]</scope>
    <source>
        <strain evidence="18 19">CGMCC 1.15917</strain>
    </source>
</reference>
<feature type="non-terminal residue" evidence="18">
    <location>
        <position position="1"/>
    </location>
</feature>
<evidence type="ECO:0000256" key="1">
    <source>
        <dbReference type="ARBA" id="ARBA00000681"/>
    </source>
</evidence>
<dbReference type="EMBL" id="JAHQCS010000167">
    <property type="protein sequence ID" value="MBU9714156.1"/>
    <property type="molecule type" value="Genomic_DNA"/>
</dbReference>
<evidence type="ECO:0000256" key="4">
    <source>
        <dbReference type="ARBA" id="ARBA00012590"/>
    </source>
</evidence>
<keyword evidence="10" id="KW-0572">Peptidoglycan-anchor</keyword>
<dbReference type="InterPro" id="IPR010502">
    <property type="entry name" value="Carb-bd_dom_fam9"/>
</dbReference>
<dbReference type="RefSeq" id="WP_217068510.1">
    <property type="nucleotide sequence ID" value="NZ_JAHQCS010000167.1"/>
</dbReference>
<name>A0ABS6JKG5_9BACI</name>
<comment type="pathway">
    <text evidence="3">Glycan degradation; xylan degradation.</text>
</comment>
<evidence type="ECO:0000256" key="6">
    <source>
        <dbReference type="ARBA" id="ARBA00022525"/>
    </source>
</evidence>
<evidence type="ECO:0000256" key="9">
    <source>
        <dbReference type="ARBA" id="ARBA00022801"/>
    </source>
</evidence>
<evidence type="ECO:0000259" key="17">
    <source>
        <dbReference type="PROSITE" id="PS51760"/>
    </source>
</evidence>
<dbReference type="PANTHER" id="PTHR31490:SF90">
    <property type="entry name" value="ENDO-1,4-BETA-XYLANASE A"/>
    <property type="match status" value="1"/>
</dbReference>
<evidence type="ECO:0000256" key="8">
    <source>
        <dbReference type="ARBA" id="ARBA00022729"/>
    </source>
</evidence>
<dbReference type="InterPro" id="IPR001000">
    <property type="entry name" value="GH10_dom"/>
</dbReference>
<dbReference type="SMART" id="SM00633">
    <property type="entry name" value="Glyco_10"/>
    <property type="match status" value="1"/>
</dbReference>
<comment type="subcellular location">
    <subcellularLocation>
        <location evidence="2">Secreted</location>
        <location evidence="2">Cell wall</location>
        <topology evidence="2">Peptidoglycan-anchor</topology>
    </subcellularLocation>
</comment>
<keyword evidence="19" id="KW-1185">Reference proteome</keyword>
<keyword evidence="16" id="KW-0472">Membrane</keyword>
<comment type="caution">
    <text evidence="18">The sequence shown here is derived from an EMBL/GenBank/DDBJ whole genome shotgun (WGS) entry which is preliminary data.</text>
</comment>
<keyword evidence="6" id="KW-0964">Secreted</keyword>
<keyword evidence="16" id="KW-1133">Transmembrane helix</keyword>
<proteinExistence type="predicted"/>
<gene>
    <name evidence="18" type="ORF">KS419_20680</name>
</gene>
<evidence type="ECO:0000256" key="5">
    <source>
        <dbReference type="ARBA" id="ARBA00022512"/>
    </source>
</evidence>
<dbReference type="EC" id="3.2.1.8" evidence="4"/>
<dbReference type="InterPro" id="IPR019931">
    <property type="entry name" value="LPXTG_anchor"/>
</dbReference>
<feature type="transmembrane region" description="Helical" evidence="16">
    <location>
        <begin position="1249"/>
        <end position="1269"/>
    </location>
</feature>
<dbReference type="PANTHER" id="PTHR31490">
    <property type="entry name" value="GLYCOSYL HYDROLASE"/>
    <property type="match status" value="1"/>
</dbReference>
<evidence type="ECO:0000256" key="15">
    <source>
        <dbReference type="SAM" id="MobiDB-lite"/>
    </source>
</evidence>
<keyword evidence="13" id="KW-0624">Polysaccharide degradation</keyword>
<keyword evidence="9" id="KW-0378">Hydrolase</keyword>
<dbReference type="PROSITE" id="PS00591">
    <property type="entry name" value="GH10_1"/>
    <property type="match status" value="1"/>
</dbReference>
<dbReference type="NCBIfam" id="TIGR01167">
    <property type="entry name" value="LPXTG_anchor"/>
    <property type="match status" value="1"/>
</dbReference>
<evidence type="ECO:0000313" key="19">
    <source>
        <dbReference type="Proteomes" id="UP000784880"/>
    </source>
</evidence>
<dbReference type="InterPro" id="IPR003305">
    <property type="entry name" value="CenC_carb-bd"/>
</dbReference>
<protein>
    <recommendedName>
        <fullName evidence="4">endo-1,4-beta-xylanase</fullName>
        <ecNumber evidence="4">3.2.1.8</ecNumber>
    </recommendedName>
</protein>
<evidence type="ECO:0000256" key="2">
    <source>
        <dbReference type="ARBA" id="ARBA00004168"/>
    </source>
</evidence>
<feature type="compositionally biased region" description="Basic and acidic residues" evidence="15">
    <location>
        <begin position="1025"/>
        <end position="1044"/>
    </location>
</feature>
<dbReference type="InterPro" id="IPR044846">
    <property type="entry name" value="GH10"/>
</dbReference>
<keyword evidence="11" id="KW-0119">Carbohydrate metabolism</keyword>
<keyword evidence="8" id="KW-0732">Signal</keyword>
<dbReference type="Proteomes" id="UP000784880">
    <property type="component" value="Unassembled WGS sequence"/>
</dbReference>
<evidence type="ECO:0000256" key="10">
    <source>
        <dbReference type="ARBA" id="ARBA00023088"/>
    </source>
</evidence>
<sequence length="1280" mass="142108">GWEPLSWAPTAEVETTDETASTGNQSLKFFNRSERGSSLALNLTNKLDKGETYTLSFDVKMSEGTDTLRLASKYAYPGTTNENPWLIGNKEVGSDAWTTFELENFEYHEDTTEFIIYIESHESGSAPDFFIDNFKVIQHGVVVTPGTPEEPFTPIEIAHFDFEESAQGFVARGDDVNVGRTDEAASSGEYSLKVTNRTANWHGAAVNVTDLLQKNAVYSITADVKVIDDIPEGEEETLVATMLTNIAGEETYPRVGEVSATDNDWHSIEGTFTYDFDPTSLTLYFEAATTTLSYYVDNIVITMTAPAPGTDGPPRPPAEVMETITFEDGDLNGFTGRHGDEVLTISEGVNHTEGGNYSLLVENRQQNWHGPKLDVIDYVDQGSEYEISVWVKMHEPSSAQLTLSTQVGDGDGASYNNITSATVTSSEWVELKGKYRYSSLGGGNLSIYVESSNVNASYYIDDISFVKTDAGAIEVQDLTPIKDVYEGDFLIGNAVSMAEFDGVRLELLEKHHNLVTAENAMKPSYMYGADGEFNFDAANSLVERASEEGFKVHGHVLVWHSQSYAGLYYDGNGNPLPDEVARENMYTHIEETMGNFAQNQEFRDAIISWDVVNEAIVPRQGVPLDDWKAHIRTAQNGWYDTLGADYVELAFKKAKEVKEELGLDVTLFYNDYNDDDHNKSTIIYHMIKDINERYQEEHNTEDLLIEGMGMQAHYNLGTNPANVRESMERFINLGLEIGVTELDVTAGDDGVQTAAQANRQAYIYAKLFELYKEKSEHISRVTFWGLNDSTSWRASQSPLLFDSNLQAKLAYEAVIDPEGFLENYEDIGDLVRQGEGVYTETAPILNGEIDAVWANAPRLSINRFQQAWSTATGMARVLWDEENLYVLFEVNDSELDKGNADAWEQDSVEVFLDQTNGKAPNYAAYPGVGQYRVNFENDQSTGAGDPSVYEGFESAAKVNGTSYVVEMKIPLTEISPENGKKIGFDAQVNDAADNARVGIAAWNDTTGQGYQDPSVFGVLTLTGKPDSKEPGKDKKDKNDKDTPKPKPVVTKPVVKENQATIKDKDVKKVEKDGELVVDLSKNDSSMKVSFTKEQIKTLKEQNATVTVQMKDVEISIPASVFTNGNEAVNIYLQKMNDIEGALSAVYDFKIYQGGKLINKFDSPVTLTFKVDTSKVKNPDLVKVFYWNPDTETWELVGGEYKDGFISVDVDHFSTFTVFELESADDTTVDKEKPTVDEKHKLPVTATNSYTLLLIGLLTLLAGAFFLIIVSRREKQSGIEV</sequence>
<dbReference type="Pfam" id="PF06452">
    <property type="entry name" value="CBM9_1"/>
    <property type="match status" value="1"/>
</dbReference>
<evidence type="ECO:0000256" key="7">
    <source>
        <dbReference type="ARBA" id="ARBA00022651"/>
    </source>
</evidence>
<evidence type="ECO:0000256" key="13">
    <source>
        <dbReference type="ARBA" id="ARBA00023326"/>
    </source>
</evidence>
<feature type="active site" description="Nucleophile" evidence="14">
    <location>
        <position position="741"/>
    </location>
</feature>
<accession>A0ABS6JKG5</accession>
<evidence type="ECO:0000256" key="16">
    <source>
        <dbReference type="SAM" id="Phobius"/>
    </source>
</evidence>